<proteinExistence type="predicted"/>
<organism evidence="1 2">
    <name type="scientific">Dibothriocephalus latus</name>
    <name type="common">Fish tapeworm</name>
    <name type="synonym">Diphyllobothrium latum</name>
    <dbReference type="NCBI Taxonomy" id="60516"/>
    <lineage>
        <taxon>Eukaryota</taxon>
        <taxon>Metazoa</taxon>
        <taxon>Spiralia</taxon>
        <taxon>Lophotrochozoa</taxon>
        <taxon>Platyhelminthes</taxon>
        <taxon>Cestoda</taxon>
        <taxon>Eucestoda</taxon>
        <taxon>Diphyllobothriidea</taxon>
        <taxon>Diphyllobothriidae</taxon>
        <taxon>Dibothriocephalus</taxon>
    </lineage>
</organism>
<dbReference type="Proteomes" id="UP000281553">
    <property type="component" value="Unassembled WGS sequence"/>
</dbReference>
<dbReference type="SUPFAM" id="SSF53474">
    <property type="entry name" value="alpha/beta-Hydrolases"/>
    <property type="match status" value="1"/>
</dbReference>
<keyword evidence="2" id="KW-1185">Reference proteome</keyword>
<gene>
    <name evidence="1" type="ORF">DILT_LOCUS11495</name>
</gene>
<dbReference type="AlphaFoldDB" id="A0A3P7LFK9"/>
<accession>A0A3P7LFK9</accession>
<dbReference type="Gene3D" id="3.40.50.1820">
    <property type="entry name" value="alpha/beta hydrolase"/>
    <property type="match status" value="1"/>
</dbReference>
<name>A0A3P7LFK9_DIBLA</name>
<evidence type="ECO:0000313" key="1">
    <source>
        <dbReference type="EMBL" id="VDN15664.1"/>
    </source>
</evidence>
<protein>
    <recommendedName>
        <fullName evidence="3">AB hydrolase-1 domain-containing protein</fullName>
    </recommendedName>
</protein>
<reference evidence="1 2" key="1">
    <citation type="submission" date="2018-11" db="EMBL/GenBank/DDBJ databases">
        <authorList>
            <consortium name="Pathogen Informatics"/>
        </authorList>
    </citation>
    <scope>NUCLEOTIDE SEQUENCE [LARGE SCALE GENOMIC DNA]</scope>
</reference>
<dbReference type="InterPro" id="IPR029058">
    <property type="entry name" value="AB_hydrolase_fold"/>
</dbReference>
<dbReference type="OrthoDB" id="10028263at2759"/>
<dbReference type="EMBL" id="UYRU01063209">
    <property type="protein sequence ID" value="VDN15664.1"/>
    <property type="molecule type" value="Genomic_DNA"/>
</dbReference>
<evidence type="ECO:0000313" key="2">
    <source>
        <dbReference type="Proteomes" id="UP000281553"/>
    </source>
</evidence>
<dbReference type="PANTHER" id="PTHR46331">
    <property type="entry name" value="VALACYCLOVIR HYDROLASE"/>
    <property type="match status" value="1"/>
</dbReference>
<sequence length="229" mass="25435">MLEKAACRATLTLFDSTKACSSKWSPCLVIWFTAIAFDPPGCGLSIPPARDWSDPEVLLQDARVGVMLMHQLGHLPFSCVGWSEGAQSALLAASELNFDVDLSLVSPMKESRNCMDRNSYFLESFKRVKNLNSNIQTRFKASSSGVWRKTLLQRIYLRPLVVLPEAPLIWNPGQTADVSRYRLSMAINTYEIAGRPTLKRKRSIGCALQTSTPFRGVSAKCHYSTLGLS</sequence>
<evidence type="ECO:0008006" key="3">
    <source>
        <dbReference type="Google" id="ProtNLM"/>
    </source>
</evidence>
<dbReference type="PANTHER" id="PTHR46331:SF2">
    <property type="entry name" value="VALACYCLOVIR HYDROLASE"/>
    <property type="match status" value="1"/>
</dbReference>
<dbReference type="GO" id="GO:0017171">
    <property type="term" value="F:serine hydrolase activity"/>
    <property type="evidence" value="ECO:0007669"/>
    <property type="project" value="TreeGrafter"/>
</dbReference>